<dbReference type="EMBL" id="KI397373">
    <property type="protein sequence ID" value="ERM95973.1"/>
    <property type="molecule type" value="Genomic_DNA"/>
</dbReference>
<name>W1NKC3_AMBTC</name>
<dbReference type="HOGENOM" id="CLU_1572766_0_0_1"/>
<dbReference type="STRING" id="13333.W1NKC3"/>
<sequence length="170" mass="19095">MLISRKIWEISIVLEAFTYLHHNLLILALMSPSGINGMSLRCNMAMKTPSEKCFVSNAVSQQATARFVLLHCQIILYPDFSGFIYFFPLKAFTHFILPEYLMQKDQKLILEETVDTLKRAGVPEDEMAVLERQLAPPASGTTTKDGIREVGFVSAGVESQPGEPLMVEER</sequence>
<dbReference type="Gramene" id="ERM95973">
    <property type="protein sequence ID" value="ERM95973"/>
    <property type="gene ID" value="AMTR_s00060p00217030"/>
</dbReference>
<organism evidence="1 2">
    <name type="scientific">Amborella trichopoda</name>
    <dbReference type="NCBI Taxonomy" id="13333"/>
    <lineage>
        <taxon>Eukaryota</taxon>
        <taxon>Viridiplantae</taxon>
        <taxon>Streptophyta</taxon>
        <taxon>Embryophyta</taxon>
        <taxon>Tracheophyta</taxon>
        <taxon>Spermatophyta</taxon>
        <taxon>Magnoliopsida</taxon>
        <taxon>Amborellales</taxon>
        <taxon>Amborellaceae</taxon>
        <taxon>Amborella</taxon>
    </lineage>
</organism>
<dbReference type="eggNOG" id="KOG2047">
    <property type="taxonomic scope" value="Eukaryota"/>
</dbReference>
<gene>
    <name evidence="1" type="ORF">AMTR_s00060p00217030</name>
</gene>
<protein>
    <submittedName>
        <fullName evidence="1">Uncharacterized protein</fullName>
    </submittedName>
</protein>
<evidence type="ECO:0000313" key="2">
    <source>
        <dbReference type="Proteomes" id="UP000017836"/>
    </source>
</evidence>
<reference evidence="2" key="1">
    <citation type="journal article" date="2013" name="Science">
        <title>The Amborella genome and the evolution of flowering plants.</title>
        <authorList>
            <consortium name="Amborella Genome Project"/>
        </authorList>
    </citation>
    <scope>NUCLEOTIDE SEQUENCE [LARGE SCALE GENOMIC DNA]</scope>
</reference>
<accession>W1NKC3</accession>
<dbReference type="Proteomes" id="UP000017836">
    <property type="component" value="Unassembled WGS sequence"/>
</dbReference>
<proteinExistence type="predicted"/>
<evidence type="ECO:0000313" key="1">
    <source>
        <dbReference type="EMBL" id="ERM95973.1"/>
    </source>
</evidence>
<keyword evidence="2" id="KW-1185">Reference proteome</keyword>
<dbReference type="AlphaFoldDB" id="W1NKC3"/>